<feature type="transmembrane region" description="Helical" evidence="1">
    <location>
        <begin position="162"/>
        <end position="182"/>
    </location>
</feature>
<feature type="transmembrane region" description="Helical" evidence="1">
    <location>
        <begin position="247"/>
        <end position="264"/>
    </location>
</feature>
<feature type="transmembrane region" description="Helical" evidence="1">
    <location>
        <begin position="9"/>
        <end position="26"/>
    </location>
</feature>
<feature type="transmembrane region" description="Helical" evidence="1">
    <location>
        <begin position="345"/>
        <end position="368"/>
    </location>
</feature>
<keyword evidence="1" id="KW-0812">Transmembrane</keyword>
<evidence type="ECO:0000259" key="3">
    <source>
        <dbReference type="Pfam" id="PF19040"/>
    </source>
</evidence>
<dbReference type="InterPro" id="IPR043968">
    <property type="entry name" value="SGNH"/>
</dbReference>
<keyword evidence="1" id="KW-0472">Membrane</keyword>
<keyword evidence="5" id="KW-1185">Reference proteome</keyword>
<keyword evidence="1" id="KW-1133">Transmembrane helix</keyword>
<gene>
    <name evidence="4" type="ORF">ACGSLL_07240</name>
</gene>
<dbReference type="InterPro" id="IPR050879">
    <property type="entry name" value="Acyltransferase_3"/>
</dbReference>
<dbReference type="PANTHER" id="PTHR23028">
    <property type="entry name" value="ACETYLTRANSFERASE"/>
    <property type="match status" value="1"/>
</dbReference>
<dbReference type="Pfam" id="PF01757">
    <property type="entry name" value="Acyl_transf_3"/>
    <property type="match status" value="1"/>
</dbReference>
<feature type="transmembrane region" description="Helical" evidence="1">
    <location>
        <begin position="276"/>
        <end position="294"/>
    </location>
</feature>
<feature type="transmembrane region" description="Helical" evidence="1">
    <location>
        <begin position="188"/>
        <end position="212"/>
    </location>
</feature>
<feature type="transmembrane region" description="Helical" evidence="1">
    <location>
        <begin position="224"/>
        <end position="241"/>
    </location>
</feature>
<evidence type="ECO:0000256" key="1">
    <source>
        <dbReference type="SAM" id="Phobius"/>
    </source>
</evidence>
<evidence type="ECO:0000313" key="4">
    <source>
        <dbReference type="EMBL" id="MFG6204151.1"/>
    </source>
</evidence>
<protein>
    <submittedName>
        <fullName evidence="4">Acyltransferase family protein</fullName>
        <ecNumber evidence="4">2.3.1.-</ecNumber>
    </submittedName>
</protein>
<dbReference type="GO" id="GO:0016746">
    <property type="term" value="F:acyltransferase activity"/>
    <property type="evidence" value="ECO:0007669"/>
    <property type="project" value="UniProtKB-KW"/>
</dbReference>
<feature type="transmembrane region" description="Helical" evidence="1">
    <location>
        <begin position="314"/>
        <end position="333"/>
    </location>
</feature>
<proteinExistence type="predicted"/>
<evidence type="ECO:0000313" key="5">
    <source>
        <dbReference type="Proteomes" id="UP001605918"/>
    </source>
</evidence>
<organism evidence="4 5">
    <name type="scientific">Pseudomonas retamae</name>
    <dbReference type="NCBI Taxonomy" id="702110"/>
    <lineage>
        <taxon>Bacteria</taxon>
        <taxon>Pseudomonadati</taxon>
        <taxon>Pseudomonadota</taxon>
        <taxon>Gammaproteobacteria</taxon>
        <taxon>Pseudomonadales</taxon>
        <taxon>Pseudomonadaceae</taxon>
        <taxon>Pseudomonas</taxon>
    </lineage>
</organism>
<name>A0ABW7D943_9PSED</name>
<comment type="caution">
    <text evidence="4">The sequence shown here is derived from an EMBL/GenBank/DDBJ whole genome shotgun (WGS) entry which is preliminary data.</text>
</comment>
<feature type="transmembrane region" description="Helical" evidence="1">
    <location>
        <begin position="32"/>
        <end position="52"/>
    </location>
</feature>
<dbReference type="EMBL" id="JBIEIL010000003">
    <property type="protein sequence ID" value="MFG6204151.1"/>
    <property type="molecule type" value="Genomic_DNA"/>
</dbReference>
<feature type="transmembrane region" description="Helical" evidence="1">
    <location>
        <begin position="104"/>
        <end position="123"/>
    </location>
</feature>
<dbReference type="PANTHER" id="PTHR23028:SF53">
    <property type="entry name" value="ACYL_TRANSF_3 DOMAIN-CONTAINING PROTEIN"/>
    <property type="match status" value="1"/>
</dbReference>
<accession>A0ABW7D943</accession>
<feature type="domain" description="SGNH" evidence="3">
    <location>
        <begin position="409"/>
        <end position="615"/>
    </location>
</feature>
<dbReference type="EC" id="2.3.1.-" evidence="4"/>
<dbReference type="Pfam" id="PF19040">
    <property type="entry name" value="SGNH"/>
    <property type="match status" value="1"/>
</dbReference>
<keyword evidence="4" id="KW-0808">Transferase</keyword>
<dbReference type="RefSeq" id="WP_394504467.1">
    <property type="nucleotide sequence ID" value="NZ_JBIEIL010000003.1"/>
</dbReference>
<evidence type="ECO:0000259" key="2">
    <source>
        <dbReference type="Pfam" id="PF01757"/>
    </source>
</evidence>
<dbReference type="Proteomes" id="UP001605918">
    <property type="component" value="Unassembled WGS sequence"/>
</dbReference>
<dbReference type="InterPro" id="IPR002656">
    <property type="entry name" value="Acyl_transf_3_dom"/>
</dbReference>
<reference evidence="4 5" key="1">
    <citation type="submission" date="2024-10" db="EMBL/GenBank/DDBJ databases">
        <title>Whole genome of Pseudomonas sp Strain RB5.</title>
        <authorList>
            <person name="Selami N."/>
        </authorList>
    </citation>
    <scope>NUCLEOTIDE SEQUENCE [LARGE SCALE GENOMIC DNA]</scope>
    <source>
        <strain evidence="4 5">RB5</strain>
    </source>
</reference>
<sequence>MLTYRREIDGLRALAVIPVILFHAGFDIFKGGFIGVDVFFVISGYLITSILVSEKERGTFSLLKFYERRARRILPALFVMLVVSMFFAWMWLLPRDMKDFSGSLAAVSIFSSNIFFWNASGYFDTAAELKPLLHTWSLAVEEQYYLLFPVFLMATWKLGKKFIVIALLVVFFASLLIAQIYVKEFPAATFYLLPARAWELVIGALMAFYLFLGKDKQLAQLTKQLGSSVGLMLIIFSAIYFDKNTPFPSFYALVPTVGAALIILCATPTTLVGKLLGMRVFVAVGLVSYSAYLWHQPLFAFARYKISPNLGLEVVAILLLLTAVCAYLSWRFVEGPFRQARVFSLKQVASFSALTPICFLTFGFFGYATEGNFARYDSAAMEILAFTEEKGDFVWTKADQLRLKDFNGSAGHKVLVIGDSMAADFVNVLDETEYAEKLDLSFYRIEYACGNLYLDESFIDKVDKDHRQICLNGNWYGNAKLKRLLTEADRVVLVSVWVPWQVELLRQSLDNLGREFGKDKFFVVGRKFFGAVDLLKLSGLDFDRRISYRSPQDAGITDINKLLASAVQENRFIDLEPNICNRGQCSLFDMNGMLMSYDGSHLTPAGAKYVAEKIATLPAFKLLMSD</sequence>
<feature type="domain" description="Acyltransferase 3" evidence="2">
    <location>
        <begin position="7"/>
        <end position="329"/>
    </location>
</feature>
<keyword evidence="4" id="KW-0012">Acyltransferase</keyword>
<feature type="transmembrane region" description="Helical" evidence="1">
    <location>
        <begin position="73"/>
        <end position="92"/>
    </location>
</feature>